<dbReference type="InterPro" id="IPR036833">
    <property type="entry name" value="BetaGal_dom3_sf"/>
</dbReference>
<feature type="region of interest" description="Disordered" evidence="9">
    <location>
        <begin position="35"/>
        <end position="61"/>
    </location>
</feature>
<feature type="chain" id="PRO_5045668398" description="beta-galactosidase" evidence="10">
    <location>
        <begin position="32"/>
        <end position="963"/>
    </location>
</feature>
<dbReference type="SUPFAM" id="SSF51011">
    <property type="entry name" value="Glycosyl hydrolase domain"/>
    <property type="match status" value="1"/>
</dbReference>
<dbReference type="SUPFAM" id="SSF49785">
    <property type="entry name" value="Galactose-binding domain-like"/>
    <property type="match status" value="2"/>
</dbReference>
<dbReference type="PROSITE" id="PS51257">
    <property type="entry name" value="PROKAR_LIPOPROTEIN"/>
    <property type="match status" value="1"/>
</dbReference>
<evidence type="ECO:0000256" key="7">
    <source>
        <dbReference type="ARBA" id="ARBA00023295"/>
    </source>
</evidence>
<dbReference type="SUPFAM" id="SSF117100">
    <property type="entry name" value="Beta-galactosidase LacA, domain 3"/>
    <property type="match status" value="1"/>
</dbReference>
<evidence type="ECO:0000256" key="9">
    <source>
        <dbReference type="SAM" id="MobiDB-lite"/>
    </source>
</evidence>
<dbReference type="InterPro" id="IPR037110">
    <property type="entry name" value="Betagal_dom2_sf"/>
</dbReference>
<feature type="compositionally biased region" description="Low complexity" evidence="9">
    <location>
        <begin position="41"/>
        <end position="50"/>
    </location>
</feature>
<keyword evidence="6" id="KW-0325">Glycoprotein</keyword>
<dbReference type="RefSeq" id="WP_344288311.1">
    <property type="nucleotide sequence ID" value="NZ_BAAAPF010000015.1"/>
</dbReference>
<feature type="signal peptide" evidence="10">
    <location>
        <begin position="1"/>
        <end position="31"/>
    </location>
</feature>
<dbReference type="PANTHER" id="PTHR23421">
    <property type="entry name" value="BETA-GALACTOSIDASE RELATED"/>
    <property type="match status" value="1"/>
</dbReference>
<protein>
    <recommendedName>
        <fullName evidence="3">beta-galactosidase</fullName>
        <ecNumber evidence="3">3.2.1.23</ecNumber>
    </recommendedName>
</protein>
<evidence type="ECO:0000256" key="8">
    <source>
        <dbReference type="RuleBase" id="RU003679"/>
    </source>
</evidence>
<keyword evidence="4 10" id="KW-0732">Signal</keyword>
<dbReference type="EC" id="3.2.1.23" evidence="3"/>
<evidence type="ECO:0000313" key="12">
    <source>
        <dbReference type="EMBL" id="GAA2112284.1"/>
    </source>
</evidence>
<dbReference type="Gene3D" id="3.20.20.80">
    <property type="entry name" value="Glycosidases"/>
    <property type="match status" value="1"/>
</dbReference>
<dbReference type="InterPro" id="IPR001944">
    <property type="entry name" value="Glycoside_Hdrlase_35"/>
</dbReference>
<dbReference type="Proteomes" id="UP001500443">
    <property type="component" value="Unassembled WGS sequence"/>
</dbReference>
<evidence type="ECO:0000259" key="11">
    <source>
        <dbReference type="SMART" id="SM01029"/>
    </source>
</evidence>
<dbReference type="Pfam" id="PF13364">
    <property type="entry name" value="BetaGal_ABD2"/>
    <property type="match status" value="2"/>
</dbReference>
<evidence type="ECO:0000313" key="13">
    <source>
        <dbReference type="Proteomes" id="UP001500443"/>
    </source>
</evidence>
<name>A0ABN2XL03_9ACTN</name>
<dbReference type="InterPro" id="IPR006311">
    <property type="entry name" value="TAT_signal"/>
</dbReference>
<evidence type="ECO:0000256" key="4">
    <source>
        <dbReference type="ARBA" id="ARBA00022729"/>
    </source>
</evidence>
<keyword evidence="13" id="KW-1185">Reference proteome</keyword>
<dbReference type="SMART" id="SM01029">
    <property type="entry name" value="BetaGal_dom2"/>
    <property type="match status" value="1"/>
</dbReference>
<evidence type="ECO:0000256" key="5">
    <source>
        <dbReference type="ARBA" id="ARBA00022801"/>
    </source>
</evidence>
<gene>
    <name evidence="12" type="ORF">GCM10009802_10330</name>
</gene>
<evidence type="ECO:0000256" key="6">
    <source>
        <dbReference type="ARBA" id="ARBA00023180"/>
    </source>
</evidence>
<dbReference type="Pfam" id="PF01301">
    <property type="entry name" value="Glyco_hydro_35"/>
    <property type="match status" value="1"/>
</dbReference>
<dbReference type="Gene3D" id="2.60.120.260">
    <property type="entry name" value="Galactose-binding domain-like"/>
    <property type="match status" value="2"/>
</dbReference>
<dbReference type="PROSITE" id="PS51318">
    <property type="entry name" value="TAT"/>
    <property type="match status" value="1"/>
</dbReference>
<dbReference type="InterPro" id="IPR008979">
    <property type="entry name" value="Galactose-bd-like_sf"/>
</dbReference>
<dbReference type="InterPro" id="IPR031330">
    <property type="entry name" value="Gly_Hdrlase_35_cat"/>
</dbReference>
<dbReference type="InterPro" id="IPR025300">
    <property type="entry name" value="BetaGal_jelly_roll_dom"/>
</dbReference>
<comment type="similarity">
    <text evidence="2 8">Belongs to the glycosyl hydrolase 35 family.</text>
</comment>
<comment type="catalytic activity">
    <reaction evidence="1">
        <text>Hydrolysis of terminal non-reducing beta-D-galactose residues in beta-D-galactosides.</text>
        <dbReference type="EC" id="3.2.1.23"/>
    </reaction>
</comment>
<feature type="domain" description="Beta-galactosidase" evidence="11">
    <location>
        <begin position="403"/>
        <end position="580"/>
    </location>
</feature>
<reference evidence="12 13" key="1">
    <citation type="journal article" date="2019" name="Int. J. Syst. Evol. Microbiol.">
        <title>The Global Catalogue of Microorganisms (GCM) 10K type strain sequencing project: providing services to taxonomists for standard genome sequencing and annotation.</title>
        <authorList>
            <consortium name="The Broad Institute Genomics Platform"/>
            <consortium name="The Broad Institute Genome Sequencing Center for Infectious Disease"/>
            <person name="Wu L."/>
            <person name="Ma J."/>
        </authorList>
    </citation>
    <scope>NUCLEOTIDE SEQUENCE [LARGE SCALE GENOMIC DNA]</scope>
    <source>
        <strain evidence="12 13">JCM 15481</strain>
    </source>
</reference>
<comment type="caution">
    <text evidence="12">The sequence shown here is derived from an EMBL/GenBank/DDBJ whole genome shotgun (WGS) entry which is preliminary data.</text>
</comment>
<dbReference type="InterPro" id="IPR018954">
    <property type="entry name" value="Betagal_dom2"/>
</dbReference>
<evidence type="ECO:0000256" key="2">
    <source>
        <dbReference type="ARBA" id="ARBA00009809"/>
    </source>
</evidence>
<dbReference type="InterPro" id="IPR017853">
    <property type="entry name" value="GH"/>
</dbReference>
<dbReference type="SUPFAM" id="SSF51445">
    <property type="entry name" value="(Trans)glycosidases"/>
    <property type="match status" value="1"/>
</dbReference>
<keyword evidence="7" id="KW-0326">Glycosidase</keyword>
<evidence type="ECO:0000256" key="10">
    <source>
        <dbReference type="SAM" id="SignalP"/>
    </source>
</evidence>
<dbReference type="InterPro" id="IPR025972">
    <property type="entry name" value="BetaGal_dom3"/>
</dbReference>
<dbReference type="Gene3D" id="2.102.20.10">
    <property type="entry name" value="Beta-galactosidase, domain 2"/>
    <property type="match status" value="1"/>
</dbReference>
<keyword evidence="5" id="KW-0378">Hydrolase</keyword>
<evidence type="ECO:0000256" key="1">
    <source>
        <dbReference type="ARBA" id="ARBA00001412"/>
    </source>
</evidence>
<evidence type="ECO:0000256" key="3">
    <source>
        <dbReference type="ARBA" id="ARBA00012756"/>
    </source>
</evidence>
<dbReference type="Pfam" id="PF10435">
    <property type="entry name" value="BetaGal_dom2"/>
    <property type="match status" value="1"/>
</dbReference>
<dbReference type="Pfam" id="PF13363">
    <property type="entry name" value="BetaGal_dom3"/>
    <property type="match status" value="1"/>
</dbReference>
<accession>A0ABN2XL03</accession>
<dbReference type="PRINTS" id="PR00742">
    <property type="entry name" value="GLHYDRLASE35"/>
</dbReference>
<proteinExistence type="inferred from homology"/>
<organism evidence="12 13">
    <name type="scientific">Streptomyces synnematoformans</name>
    <dbReference type="NCBI Taxonomy" id="415721"/>
    <lineage>
        <taxon>Bacteria</taxon>
        <taxon>Bacillati</taxon>
        <taxon>Actinomycetota</taxon>
        <taxon>Actinomycetes</taxon>
        <taxon>Kitasatosporales</taxon>
        <taxon>Streptomycetaceae</taxon>
        <taxon>Streptomyces</taxon>
    </lineage>
</organism>
<sequence length="963" mass="104447">MHPHATRRRARPRRLLATLLALAAAACLGLAPGGPSPDAAPAPAARADTGTGTGPGAGPGHTVSYDRYSLLIDGERTLLQGAEFHYFRLPSPDTWRDVLEKYKAAGFNTVSLYFHWGYHSPKRGVYDFTGVRDVDRLLDVVEDVGLYAVVRPGPYINAETSGGGLPAWLKNVEGRARSSDAGYTAAYREWLTEINRIIVPHQLTRGGPVVLYNVENEYAQNTDAQYMQDLQDLAHAQGVDVPITHNQCCQASWTPTWAEGLGAVDIPGLDDYPQSFECQDADTVWGPWSDGITRRLKDDAPVYAAEYQGGAIDLNNAGYEACRQLTGPAYMKYFYKSNLIKSGATLFSYYMGFGGTNWGYLAQPNDVYTSYDYGAMITEDRQLTGKYDEFKLQSHFLRAASGHLTETDAAAPAEVPAPDNPALETASRVNPRTGARFTLLRHADPPATTDDSAVLDYGDGRRLPVRVDGRDAKVLLSDYPFGGQRLALSSSELMTHTRTGGRDVALLYGRAGEAGRTVLEYGSRPKAEVLAGDADVSYARGRGELTLDYVHEGLTRVRITGGGRPPLLLLLGTDATAAEFWQSADGVLVRGTDLLRDARVRGRTARLRADTGEPGRVEVFTDARRMTVNGAPVRARRTASGSLTAFLPGPRPVRLPELSEPARWRQAAGAPEVAPRFDDSGWKDADSTLHADDHGFHHGSLWYRGRFTATGDETELKLNAITGRRGIYQVWADGRYLGSAQGGVQADSDPPVNEDPGPGTFTLPDAAPGEEVVVSVLVQNMGHNDDWIADDTRFKQPRGLVRAELPGSGADISWKIQGARGGEDLADRKRGPLNTGGLYGERHGWHLPRPPASGDWRRAGPDVAAGTVSWYRTSFRPGLPRGQDTALALRFGEPPAGHRLLMYLNGWNVGQYGAGVGPQRDFTLPAGLLRADGRNTLALAVVAEDDSVVRLPSLVVKGNHRTG</sequence>
<dbReference type="EMBL" id="BAAAPF010000015">
    <property type="protein sequence ID" value="GAA2112284.1"/>
    <property type="molecule type" value="Genomic_DNA"/>
</dbReference>